<dbReference type="Pfam" id="PF22600">
    <property type="entry name" value="MTPAP-like_central"/>
    <property type="match status" value="1"/>
</dbReference>
<feature type="compositionally biased region" description="Pro residues" evidence="5">
    <location>
        <begin position="314"/>
        <end position="325"/>
    </location>
</feature>
<gene>
    <name evidence="8" type="ORF">K452DRAFT_306001</name>
</gene>
<dbReference type="GO" id="GO:0005730">
    <property type="term" value="C:nucleolus"/>
    <property type="evidence" value="ECO:0007669"/>
    <property type="project" value="TreeGrafter"/>
</dbReference>
<reference evidence="8" key="1">
    <citation type="journal article" date="2020" name="Stud. Mycol.">
        <title>101 Dothideomycetes genomes: a test case for predicting lifestyles and emergence of pathogens.</title>
        <authorList>
            <person name="Haridas S."/>
            <person name="Albert R."/>
            <person name="Binder M."/>
            <person name="Bloem J."/>
            <person name="Labutti K."/>
            <person name="Salamov A."/>
            <person name="Andreopoulos B."/>
            <person name="Baker S."/>
            <person name="Barry K."/>
            <person name="Bills G."/>
            <person name="Bluhm B."/>
            <person name="Cannon C."/>
            <person name="Castanera R."/>
            <person name="Culley D."/>
            <person name="Daum C."/>
            <person name="Ezra D."/>
            <person name="Gonzalez J."/>
            <person name="Henrissat B."/>
            <person name="Kuo A."/>
            <person name="Liang C."/>
            <person name="Lipzen A."/>
            <person name="Lutzoni F."/>
            <person name="Magnuson J."/>
            <person name="Mondo S."/>
            <person name="Nolan M."/>
            <person name="Ohm R."/>
            <person name="Pangilinan J."/>
            <person name="Park H.-J."/>
            <person name="Ramirez L."/>
            <person name="Alfaro M."/>
            <person name="Sun H."/>
            <person name="Tritt A."/>
            <person name="Yoshinaga Y."/>
            <person name="Zwiers L.-H."/>
            <person name="Turgeon B."/>
            <person name="Goodwin S."/>
            <person name="Spatafora J."/>
            <person name="Crous P."/>
            <person name="Grigoriev I."/>
        </authorList>
    </citation>
    <scope>NUCLEOTIDE SEQUENCE</scope>
    <source>
        <strain evidence="8">CBS 121167</strain>
    </source>
</reference>
<dbReference type="GO" id="GO:0003729">
    <property type="term" value="F:mRNA binding"/>
    <property type="evidence" value="ECO:0007669"/>
    <property type="project" value="TreeGrafter"/>
</dbReference>
<feature type="compositionally biased region" description="Basic and acidic residues" evidence="5">
    <location>
        <begin position="173"/>
        <end position="185"/>
    </location>
</feature>
<evidence type="ECO:0000256" key="4">
    <source>
        <dbReference type="ARBA" id="ARBA00022842"/>
    </source>
</evidence>
<dbReference type="Pfam" id="PF03828">
    <property type="entry name" value="PAP_assoc"/>
    <property type="match status" value="1"/>
</dbReference>
<accession>A0A6A6BLR0</accession>
<dbReference type="PANTHER" id="PTHR23092:SF15">
    <property type="entry name" value="INACTIVE NON-CANONICAL POLY(A) RNA POLYMERASE PROTEIN TRF4-2-RELATED"/>
    <property type="match status" value="1"/>
</dbReference>
<proteinExistence type="inferred from homology"/>
<evidence type="ECO:0000313" key="9">
    <source>
        <dbReference type="Proteomes" id="UP000799438"/>
    </source>
</evidence>
<dbReference type="Proteomes" id="UP000799438">
    <property type="component" value="Unassembled WGS sequence"/>
</dbReference>
<dbReference type="GeneID" id="54300443"/>
<feature type="region of interest" description="Disordered" evidence="5">
    <location>
        <begin position="1"/>
        <end position="325"/>
    </location>
</feature>
<feature type="domain" description="PAP-associated" evidence="6">
    <location>
        <begin position="616"/>
        <end position="674"/>
    </location>
</feature>
<dbReference type="GO" id="GO:1990817">
    <property type="term" value="F:poly(A) RNA polymerase activity"/>
    <property type="evidence" value="ECO:0007669"/>
    <property type="project" value="UniProtKB-EC"/>
</dbReference>
<feature type="domain" description="Poly(A) RNA polymerase mitochondrial-like central palm" evidence="7">
    <location>
        <begin position="416"/>
        <end position="556"/>
    </location>
</feature>
<keyword evidence="3" id="KW-0479">Metal-binding</keyword>
<feature type="compositionally biased region" description="Pro residues" evidence="5">
    <location>
        <begin position="335"/>
        <end position="345"/>
    </location>
</feature>
<dbReference type="CDD" id="cd05402">
    <property type="entry name" value="NT_PAP_TUTase"/>
    <property type="match status" value="1"/>
</dbReference>
<evidence type="ECO:0000256" key="3">
    <source>
        <dbReference type="ARBA" id="ARBA00022723"/>
    </source>
</evidence>
<keyword evidence="9" id="KW-1185">Reference proteome</keyword>
<dbReference type="GO" id="GO:0031499">
    <property type="term" value="C:TRAMP complex"/>
    <property type="evidence" value="ECO:0007669"/>
    <property type="project" value="TreeGrafter"/>
</dbReference>
<dbReference type="AlphaFoldDB" id="A0A6A6BLR0"/>
<feature type="compositionally biased region" description="Polar residues" evidence="5">
    <location>
        <begin position="295"/>
        <end position="310"/>
    </location>
</feature>
<evidence type="ECO:0000259" key="7">
    <source>
        <dbReference type="Pfam" id="PF22600"/>
    </source>
</evidence>
<comment type="similarity">
    <text evidence="1">Belongs to the DNA polymerase type-B-like family.</text>
</comment>
<dbReference type="EC" id="2.7.7.19" evidence="2"/>
<organism evidence="8 9">
    <name type="scientific">Aplosporella prunicola CBS 121167</name>
    <dbReference type="NCBI Taxonomy" id="1176127"/>
    <lineage>
        <taxon>Eukaryota</taxon>
        <taxon>Fungi</taxon>
        <taxon>Dikarya</taxon>
        <taxon>Ascomycota</taxon>
        <taxon>Pezizomycotina</taxon>
        <taxon>Dothideomycetes</taxon>
        <taxon>Dothideomycetes incertae sedis</taxon>
        <taxon>Botryosphaeriales</taxon>
        <taxon>Aplosporellaceae</taxon>
        <taxon>Aplosporella</taxon>
    </lineage>
</organism>
<feature type="region of interest" description="Disordered" evidence="5">
    <location>
        <begin position="331"/>
        <end position="350"/>
    </location>
</feature>
<evidence type="ECO:0000259" key="6">
    <source>
        <dbReference type="Pfam" id="PF03828"/>
    </source>
</evidence>
<dbReference type="InterPro" id="IPR002058">
    <property type="entry name" value="PAP_assoc"/>
</dbReference>
<evidence type="ECO:0000256" key="1">
    <source>
        <dbReference type="ARBA" id="ARBA00008593"/>
    </source>
</evidence>
<keyword evidence="4" id="KW-0460">Magnesium</keyword>
<dbReference type="GO" id="GO:0043634">
    <property type="term" value="P:polyadenylation-dependent ncRNA catabolic process"/>
    <property type="evidence" value="ECO:0007669"/>
    <property type="project" value="TreeGrafter"/>
</dbReference>
<dbReference type="SUPFAM" id="SSF81301">
    <property type="entry name" value="Nucleotidyltransferase"/>
    <property type="match status" value="1"/>
</dbReference>
<dbReference type="PANTHER" id="PTHR23092">
    <property type="entry name" value="POLY(A) RNA POLYMERASE"/>
    <property type="match status" value="1"/>
</dbReference>
<feature type="compositionally biased region" description="Basic and acidic residues" evidence="5">
    <location>
        <begin position="253"/>
        <end position="269"/>
    </location>
</feature>
<dbReference type="GO" id="GO:0010605">
    <property type="term" value="P:negative regulation of macromolecule metabolic process"/>
    <property type="evidence" value="ECO:0007669"/>
    <property type="project" value="UniProtKB-ARBA"/>
</dbReference>
<dbReference type="InterPro" id="IPR054708">
    <property type="entry name" value="MTPAP-like_central"/>
</dbReference>
<feature type="compositionally biased region" description="Basic and acidic residues" evidence="5">
    <location>
        <begin position="204"/>
        <end position="213"/>
    </location>
</feature>
<dbReference type="Gene3D" id="3.30.460.10">
    <property type="entry name" value="Beta Polymerase, domain 2"/>
    <property type="match status" value="1"/>
</dbReference>
<dbReference type="GO" id="GO:0046872">
    <property type="term" value="F:metal ion binding"/>
    <property type="evidence" value="ECO:0007669"/>
    <property type="project" value="UniProtKB-KW"/>
</dbReference>
<evidence type="ECO:0000256" key="2">
    <source>
        <dbReference type="ARBA" id="ARBA00012388"/>
    </source>
</evidence>
<dbReference type="OrthoDB" id="273917at2759"/>
<sequence length="745" mass="83263">MSSYRPSYSNTRDDARASRRPRRSPPRRSPDVYRFGGDNYRPGSYNDRDADRGGRDSDRRGDFTFRAENEGPRFPPADMRRIGPQNRADQRRPRQQARRGGRPGPWKPLAANARPILRTNREPTPEQLEGMNDGHKRFISLDDVSDSEAEMDLGSEAEEEQAAPEGQPPTKKSRADASDKADGDAAPRWSNPDPYTVLPPPDESQTKKRDVVKMIRKAKVAAEQEAPPKSPVAQNADFISLNFDDEPQDEENDRSSEGSDNEDSSKDVRGTSGTSFSHLDHLHPNRSTLPPKPASSENTVPQDSSTSFNAASLGPPPSLPQLPPLPYSVAGLDVWPPPPPPPPAPMNAKGQKKDLYLEDLDDLKPLPPLPPQGRKRKRGEVIDGGIVESWIPRDRASSTPWCTIDHSGTENMGYWLHKEIADFYDFVRPHAFEDAMRDDLVRRISDALTQKFYNGRLHCFGSFAAGLYLPTADMDLVFISDDFRRSGRSSFANKGMLYKVSSILEKTGISQPGATEVVSGARVPIIKLVDRITGLKVDISFENTSGIVANETFQQWKVQYPAMPILATLIKQFLAMRGLNEVFTGGLGGFSVICMAVSLIHHLPARQSGNMLPEHNLGELLLEFLDLYGNKFNIHNTRICLRPHRYEVKGAVALNGKPERLDRLSIIDPNTPHNDISAGSHNIVLIRRCFSEAYTSLQKRIAVLQNSERSERQSSSILGAIFAGDYSSFDVQRRRLRRIYEDRQR</sequence>
<dbReference type="GO" id="GO:0031123">
    <property type="term" value="P:RNA 3'-end processing"/>
    <property type="evidence" value="ECO:0007669"/>
    <property type="project" value="TreeGrafter"/>
</dbReference>
<name>A0A6A6BLR0_9PEZI</name>
<feature type="compositionally biased region" description="Polar residues" evidence="5">
    <location>
        <begin position="1"/>
        <end position="10"/>
    </location>
</feature>
<dbReference type="EMBL" id="ML995478">
    <property type="protein sequence ID" value="KAF2145059.1"/>
    <property type="molecule type" value="Genomic_DNA"/>
</dbReference>
<feature type="compositionally biased region" description="Acidic residues" evidence="5">
    <location>
        <begin position="243"/>
        <end position="252"/>
    </location>
</feature>
<dbReference type="InterPro" id="IPR043519">
    <property type="entry name" value="NT_sf"/>
</dbReference>
<feature type="compositionally biased region" description="Basic and acidic residues" evidence="5">
    <location>
        <begin position="46"/>
        <end position="71"/>
    </location>
</feature>
<dbReference type="SUPFAM" id="SSF81631">
    <property type="entry name" value="PAP/OAS1 substrate-binding domain"/>
    <property type="match status" value="1"/>
</dbReference>
<dbReference type="InterPro" id="IPR045862">
    <property type="entry name" value="Trf4-like"/>
</dbReference>
<evidence type="ECO:0000313" key="8">
    <source>
        <dbReference type="EMBL" id="KAF2145059.1"/>
    </source>
</evidence>
<protein>
    <recommendedName>
        <fullName evidence="2">polynucleotide adenylyltransferase</fullName>
        <ecNumber evidence="2">2.7.7.19</ecNumber>
    </recommendedName>
</protein>
<evidence type="ECO:0000256" key="5">
    <source>
        <dbReference type="SAM" id="MobiDB-lite"/>
    </source>
</evidence>
<dbReference type="RefSeq" id="XP_033400771.1">
    <property type="nucleotide sequence ID" value="XM_033542946.1"/>
</dbReference>
<feature type="compositionally biased region" description="Acidic residues" evidence="5">
    <location>
        <begin position="143"/>
        <end position="162"/>
    </location>
</feature>
<dbReference type="Gene3D" id="1.10.1410.10">
    <property type="match status" value="1"/>
</dbReference>